<dbReference type="PANTHER" id="PTHR43133">
    <property type="entry name" value="RNA POLYMERASE ECF-TYPE SIGMA FACTO"/>
    <property type="match status" value="1"/>
</dbReference>
<reference evidence="9 10" key="1">
    <citation type="submission" date="2019-02" db="EMBL/GenBank/DDBJ databases">
        <title>Deep-cultivation of Planctomycetes and their phenomic and genomic characterization uncovers novel biology.</title>
        <authorList>
            <person name="Wiegand S."/>
            <person name="Jogler M."/>
            <person name="Boedeker C."/>
            <person name="Pinto D."/>
            <person name="Vollmers J."/>
            <person name="Rivas-Marin E."/>
            <person name="Kohn T."/>
            <person name="Peeters S.H."/>
            <person name="Heuer A."/>
            <person name="Rast P."/>
            <person name="Oberbeckmann S."/>
            <person name="Bunk B."/>
            <person name="Jeske O."/>
            <person name="Meyerdierks A."/>
            <person name="Storesund J.E."/>
            <person name="Kallscheuer N."/>
            <person name="Luecker S."/>
            <person name="Lage O.M."/>
            <person name="Pohl T."/>
            <person name="Merkel B.J."/>
            <person name="Hornburger P."/>
            <person name="Mueller R.-W."/>
            <person name="Bruemmer F."/>
            <person name="Labrenz M."/>
            <person name="Spormann A.M."/>
            <person name="Op den Camp H."/>
            <person name="Overmann J."/>
            <person name="Amann R."/>
            <person name="Jetten M.S.M."/>
            <person name="Mascher T."/>
            <person name="Medema M.H."/>
            <person name="Devos D.P."/>
            <person name="Kaster A.-K."/>
            <person name="Ovreas L."/>
            <person name="Rohde M."/>
            <person name="Galperin M.Y."/>
            <person name="Jogler C."/>
        </authorList>
    </citation>
    <scope>NUCLEOTIDE SEQUENCE [LARGE SCALE GENOMIC DNA]</scope>
    <source>
        <strain evidence="9 10">ElP</strain>
    </source>
</reference>
<evidence type="ECO:0000313" key="9">
    <source>
        <dbReference type="EMBL" id="QDV38807.1"/>
    </source>
</evidence>
<evidence type="ECO:0000256" key="5">
    <source>
        <dbReference type="ARBA" id="ARBA00023163"/>
    </source>
</evidence>
<evidence type="ECO:0000256" key="1">
    <source>
        <dbReference type="ARBA" id="ARBA00010641"/>
    </source>
</evidence>
<dbReference type="InterPro" id="IPR013249">
    <property type="entry name" value="RNA_pol_sigma70_r4_t2"/>
</dbReference>
<feature type="domain" description="RNA polymerase sigma-70 region 2" evidence="7">
    <location>
        <begin position="28"/>
        <end position="95"/>
    </location>
</feature>
<dbReference type="NCBIfam" id="TIGR02937">
    <property type="entry name" value="sigma70-ECF"/>
    <property type="match status" value="1"/>
</dbReference>
<evidence type="ECO:0000256" key="2">
    <source>
        <dbReference type="ARBA" id="ARBA00023015"/>
    </source>
</evidence>
<dbReference type="PANTHER" id="PTHR43133:SF8">
    <property type="entry name" value="RNA POLYMERASE SIGMA FACTOR HI_1459-RELATED"/>
    <property type="match status" value="1"/>
</dbReference>
<evidence type="ECO:0000259" key="7">
    <source>
        <dbReference type="Pfam" id="PF04542"/>
    </source>
</evidence>
<dbReference type="OrthoDB" id="291047at2"/>
<dbReference type="CDD" id="cd06171">
    <property type="entry name" value="Sigma70_r4"/>
    <property type="match status" value="1"/>
</dbReference>
<protein>
    <submittedName>
        <fullName evidence="9">ECF RNA polymerase sigma factor SigW</fullName>
    </submittedName>
</protein>
<keyword evidence="5" id="KW-0804">Transcription</keyword>
<keyword evidence="4" id="KW-0238">DNA-binding</keyword>
<evidence type="ECO:0000313" key="10">
    <source>
        <dbReference type="Proteomes" id="UP000317835"/>
    </source>
</evidence>
<keyword evidence="3" id="KW-0731">Sigma factor</keyword>
<comment type="similarity">
    <text evidence="1">Belongs to the sigma-70 factor family. ECF subfamily.</text>
</comment>
<dbReference type="Pfam" id="PF04542">
    <property type="entry name" value="Sigma70_r2"/>
    <property type="match status" value="1"/>
</dbReference>
<dbReference type="AlphaFoldDB" id="A0A518HD74"/>
<dbReference type="Pfam" id="PF08281">
    <property type="entry name" value="Sigma70_r4_2"/>
    <property type="match status" value="1"/>
</dbReference>
<gene>
    <name evidence="9" type="primary">sigW_10</name>
    <name evidence="9" type="ORF">ElP_67640</name>
</gene>
<sequence>MSRSTGEVLDDWLVLAAQGGEADAFEALAERWHRRLVAHAYRRLSHAEGAAEAAQEAWLAIVRGIPSLDDPARFPSWAYRIVDRKAVDWLRRRRRQRAMDDRIGRDPRLRSQAIDPGPDGLPAEPEGLDPVDRLRLALRQLPGEQQALLALYYTEGRPVRQIAETLGIPEGTVKSRLFHARQHLKSRLEDRP</sequence>
<dbReference type="InterPro" id="IPR007627">
    <property type="entry name" value="RNA_pol_sigma70_r2"/>
</dbReference>
<keyword evidence="2" id="KW-0805">Transcription regulation</keyword>
<dbReference type="Gene3D" id="1.10.1740.10">
    <property type="match status" value="1"/>
</dbReference>
<dbReference type="KEGG" id="tpla:ElP_67640"/>
<proteinExistence type="inferred from homology"/>
<evidence type="ECO:0000256" key="4">
    <source>
        <dbReference type="ARBA" id="ARBA00023125"/>
    </source>
</evidence>
<dbReference type="SUPFAM" id="SSF88659">
    <property type="entry name" value="Sigma3 and sigma4 domains of RNA polymerase sigma factors"/>
    <property type="match status" value="1"/>
</dbReference>
<accession>A0A518HD74</accession>
<dbReference type="InterPro" id="IPR039425">
    <property type="entry name" value="RNA_pol_sigma-70-like"/>
</dbReference>
<dbReference type="GO" id="GO:0016987">
    <property type="term" value="F:sigma factor activity"/>
    <property type="evidence" value="ECO:0007669"/>
    <property type="project" value="UniProtKB-KW"/>
</dbReference>
<dbReference type="SUPFAM" id="SSF88946">
    <property type="entry name" value="Sigma2 domain of RNA polymerase sigma factors"/>
    <property type="match status" value="1"/>
</dbReference>
<dbReference type="GO" id="GO:0006352">
    <property type="term" value="P:DNA-templated transcription initiation"/>
    <property type="evidence" value="ECO:0007669"/>
    <property type="project" value="InterPro"/>
</dbReference>
<dbReference type="InterPro" id="IPR013325">
    <property type="entry name" value="RNA_pol_sigma_r2"/>
</dbReference>
<dbReference type="InterPro" id="IPR013324">
    <property type="entry name" value="RNA_pol_sigma_r3/r4-like"/>
</dbReference>
<feature type="region of interest" description="Disordered" evidence="6">
    <location>
        <begin position="105"/>
        <end position="126"/>
    </location>
</feature>
<evidence type="ECO:0000256" key="6">
    <source>
        <dbReference type="SAM" id="MobiDB-lite"/>
    </source>
</evidence>
<evidence type="ECO:0000256" key="3">
    <source>
        <dbReference type="ARBA" id="ARBA00023082"/>
    </source>
</evidence>
<name>A0A518HD74_9BACT</name>
<dbReference type="InterPro" id="IPR036388">
    <property type="entry name" value="WH-like_DNA-bd_sf"/>
</dbReference>
<dbReference type="GO" id="GO:0003677">
    <property type="term" value="F:DNA binding"/>
    <property type="evidence" value="ECO:0007669"/>
    <property type="project" value="UniProtKB-KW"/>
</dbReference>
<evidence type="ECO:0000259" key="8">
    <source>
        <dbReference type="Pfam" id="PF08281"/>
    </source>
</evidence>
<dbReference type="RefSeq" id="WP_145277595.1">
    <property type="nucleotide sequence ID" value="NZ_CP036426.1"/>
</dbReference>
<dbReference type="Proteomes" id="UP000317835">
    <property type="component" value="Chromosome"/>
</dbReference>
<keyword evidence="10" id="KW-1185">Reference proteome</keyword>
<dbReference type="EMBL" id="CP036426">
    <property type="protein sequence ID" value="QDV38807.1"/>
    <property type="molecule type" value="Genomic_DNA"/>
</dbReference>
<organism evidence="9 10">
    <name type="scientific">Tautonia plasticadhaerens</name>
    <dbReference type="NCBI Taxonomy" id="2527974"/>
    <lineage>
        <taxon>Bacteria</taxon>
        <taxon>Pseudomonadati</taxon>
        <taxon>Planctomycetota</taxon>
        <taxon>Planctomycetia</taxon>
        <taxon>Isosphaerales</taxon>
        <taxon>Isosphaeraceae</taxon>
        <taxon>Tautonia</taxon>
    </lineage>
</organism>
<dbReference type="InterPro" id="IPR014284">
    <property type="entry name" value="RNA_pol_sigma-70_dom"/>
</dbReference>
<feature type="domain" description="RNA polymerase sigma factor 70 region 4 type 2" evidence="8">
    <location>
        <begin position="133"/>
        <end position="184"/>
    </location>
</feature>
<dbReference type="Gene3D" id="1.10.10.10">
    <property type="entry name" value="Winged helix-like DNA-binding domain superfamily/Winged helix DNA-binding domain"/>
    <property type="match status" value="1"/>
</dbReference>